<evidence type="ECO:0000313" key="4">
    <source>
        <dbReference type="Proteomes" id="UP001438707"/>
    </source>
</evidence>
<protein>
    <recommendedName>
        <fullName evidence="2">F-box domain-containing protein</fullName>
    </recommendedName>
</protein>
<dbReference type="AlphaFoldDB" id="A0AAW1Q5Y0"/>
<reference evidence="3 4" key="1">
    <citation type="journal article" date="2024" name="Nat. Commun.">
        <title>Phylogenomics reveals the evolutionary origins of lichenization in chlorophyte algae.</title>
        <authorList>
            <person name="Puginier C."/>
            <person name="Libourel C."/>
            <person name="Otte J."/>
            <person name="Skaloud P."/>
            <person name="Haon M."/>
            <person name="Grisel S."/>
            <person name="Petersen M."/>
            <person name="Berrin J.G."/>
            <person name="Delaux P.M."/>
            <person name="Dal Grande F."/>
            <person name="Keller J."/>
        </authorList>
    </citation>
    <scope>NUCLEOTIDE SEQUENCE [LARGE SCALE GENOMIC DNA]</scope>
    <source>
        <strain evidence="3 4">SAG 2145</strain>
    </source>
</reference>
<feature type="compositionally biased region" description="Polar residues" evidence="1">
    <location>
        <begin position="146"/>
        <end position="159"/>
    </location>
</feature>
<gene>
    <name evidence="3" type="ORF">WJX74_009104</name>
</gene>
<accession>A0AAW1Q5Y0</accession>
<name>A0AAW1Q5Y0_9CHLO</name>
<dbReference type="EMBL" id="JALJOS010000081">
    <property type="protein sequence ID" value="KAK9816292.1"/>
    <property type="molecule type" value="Genomic_DNA"/>
</dbReference>
<evidence type="ECO:0000313" key="3">
    <source>
        <dbReference type="EMBL" id="KAK9816292.1"/>
    </source>
</evidence>
<dbReference type="Proteomes" id="UP001438707">
    <property type="component" value="Unassembled WGS sequence"/>
</dbReference>
<dbReference type="InterPro" id="IPR001810">
    <property type="entry name" value="F-box_dom"/>
</dbReference>
<evidence type="ECO:0000259" key="2">
    <source>
        <dbReference type="Pfam" id="PF12937"/>
    </source>
</evidence>
<keyword evidence="4" id="KW-1185">Reference proteome</keyword>
<dbReference type="SUPFAM" id="SSF81383">
    <property type="entry name" value="F-box domain"/>
    <property type="match status" value="1"/>
</dbReference>
<sequence>MAVHPEPKSLFGKDVKGALLRGSARLQVDQQEDLLARMRCIVGPHASRDLLLRALCSSQGRLGFAVNIYFREVVMRLGAEPPDWQWNPRRPSGNSGVTRAPALSALMGSTAGQLPQSSRNDGCSAKQSDQQKQCGRCLDLHGGLDHNSQGGNDKQSQVQRDACSPAQLRRDPQLSSQIPGMPPKIHLISAPEMEVTLPSQHPPSQSCCQMEGSGASVGQAETMRAQHVPQQQPSKQDSQTAGCLTAIGLADLPQEVLEVILGHAGARATCQAASTCKALCQAAVSDEIWRCHTARRIVPIVYGFPSSPLLKAGKEKRAINGGDYLIASEPVWACNSCRARFTAFPFQDVLD</sequence>
<evidence type="ECO:0000256" key="1">
    <source>
        <dbReference type="SAM" id="MobiDB-lite"/>
    </source>
</evidence>
<feature type="domain" description="F-box" evidence="2">
    <location>
        <begin position="249"/>
        <end position="292"/>
    </location>
</feature>
<comment type="caution">
    <text evidence="3">The sequence shown here is derived from an EMBL/GenBank/DDBJ whole genome shotgun (WGS) entry which is preliminary data.</text>
</comment>
<dbReference type="Pfam" id="PF12937">
    <property type="entry name" value="F-box-like"/>
    <property type="match status" value="1"/>
</dbReference>
<dbReference type="InterPro" id="IPR036047">
    <property type="entry name" value="F-box-like_dom_sf"/>
</dbReference>
<proteinExistence type="predicted"/>
<organism evidence="3 4">
    <name type="scientific">Apatococcus lobatus</name>
    <dbReference type="NCBI Taxonomy" id="904363"/>
    <lineage>
        <taxon>Eukaryota</taxon>
        <taxon>Viridiplantae</taxon>
        <taxon>Chlorophyta</taxon>
        <taxon>core chlorophytes</taxon>
        <taxon>Trebouxiophyceae</taxon>
        <taxon>Chlorellales</taxon>
        <taxon>Chlorellaceae</taxon>
        <taxon>Apatococcus</taxon>
    </lineage>
</organism>
<dbReference type="Gene3D" id="1.20.1280.50">
    <property type="match status" value="1"/>
</dbReference>
<feature type="region of interest" description="Disordered" evidence="1">
    <location>
        <begin position="145"/>
        <end position="184"/>
    </location>
</feature>